<dbReference type="InParanoid" id="C7ZPZ6"/>
<accession>C7ZPZ6</accession>
<dbReference type="RefSeq" id="XP_003039625.1">
    <property type="nucleotide sequence ID" value="XM_003039579.1"/>
</dbReference>
<feature type="region of interest" description="Disordered" evidence="1">
    <location>
        <begin position="1"/>
        <end position="57"/>
    </location>
</feature>
<keyword evidence="2" id="KW-1133">Transmembrane helix</keyword>
<organism evidence="3 4">
    <name type="scientific">Fusarium vanettenii (strain ATCC MYA-4622 / CBS 123669 / FGSC 9596 / NRRL 45880 / 77-13-4)</name>
    <name type="common">Fusarium solani subsp. pisi</name>
    <dbReference type="NCBI Taxonomy" id="660122"/>
    <lineage>
        <taxon>Eukaryota</taxon>
        <taxon>Fungi</taxon>
        <taxon>Dikarya</taxon>
        <taxon>Ascomycota</taxon>
        <taxon>Pezizomycotina</taxon>
        <taxon>Sordariomycetes</taxon>
        <taxon>Hypocreomycetidae</taxon>
        <taxon>Hypocreales</taxon>
        <taxon>Nectriaceae</taxon>
        <taxon>Fusarium</taxon>
        <taxon>Fusarium solani species complex</taxon>
        <taxon>Fusarium vanettenii</taxon>
    </lineage>
</organism>
<dbReference type="OrthoDB" id="5064484at2759"/>
<evidence type="ECO:0000256" key="1">
    <source>
        <dbReference type="SAM" id="MobiDB-lite"/>
    </source>
</evidence>
<dbReference type="AlphaFoldDB" id="C7ZPZ6"/>
<keyword evidence="2" id="KW-0812">Transmembrane</keyword>
<evidence type="ECO:0000313" key="3">
    <source>
        <dbReference type="EMBL" id="EEU33912.1"/>
    </source>
</evidence>
<gene>
    <name evidence="3" type="ORF">NECHADRAFT_89041</name>
</gene>
<keyword evidence="4" id="KW-1185">Reference proteome</keyword>
<dbReference type="Proteomes" id="UP000005206">
    <property type="component" value="Unassembled WGS sequence"/>
</dbReference>
<feature type="compositionally biased region" description="Polar residues" evidence="1">
    <location>
        <begin position="17"/>
        <end position="29"/>
    </location>
</feature>
<keyword evidence="2" id="KW-0472">Membrane</keyword>
<evidence type="ECO:0000313" key="4">
    <source>
        <dbReference type="Proteomes" id="UP000005206"/>
    </source>
</evidence>
<dbReference type="OMA" id="ACSERRY"/>
<dbReference type="GeneID" id="9667145"/>
<feature type="transmembrane region" description="Helical" evidence="2">
    <location>
        <begin position="180"/>
        <end position="201"/>
    </location>
</feature>
<dbReference type="KEGG" id="nhe:NECHADRAFT_89041"/>
<protein>
    <submittedName>
        <fullName evidence="3">Uncharacterized protein</fullName>
    </submittedName>
</protein>
<sequence>MSQPRQRATWREGDGTRQANHHWSTQSEPSPRDGHHSPRQPCRRSDPASPIESPLSICSSPDFDGSYDMDSYCHELTLPLRISPAPSEPFMLRLCIHPDFIPVPDGMIHLGRDSAFVSHTTSLHEPALVHINYELIDLWANAQRSASPSSRSSPEPPLEPGAAPERAITRLSSLVGQTPYLRWSVFACAIALLAILIASFASQGHPAWVLASSTDQTAEYLIWQPIHMLYRDYEEPLLPLVTPVEHADNPLLPLEPYNLVGALRSELTEVSYGVASWQGSSLPGPEANLADRIIHCLRRFGTMQFYYRDLFRVTRTLVNAQTAVTLAHAINQGTSDHQIRNSINGFWQLQEAQNRHALKSLWALRRQLQAIRNDIVPIFNDVDQGLRPHIDDPRRGWTRDAIDAIDFSRDHILPLIEWIASRIDRAITKLSGLDSRLALQVEYWQNMTINQGTTRKVTCHHETDHQKSSISGWVLACEEVTTHWLLDNRTIEELGNVGNRGAEMGKAIKIRDWWYDKIRPPRPSKRGKR</sequence>
<evidence type="ECO:0000256" key="2">
    <source>
        <dbReference type="SAM" id="Phobius"/>
    </source>
</evidence>
<name>C7ZPZ6_FUSV7</name>
<proteinExistence type="predicted"/>
<dbReference type="HOGENOM" id="CLU_514914_0_0_1"/>
<dbReference type="VEuPathDB" id="FungiDB:NECHADRAFT_89041"/>
<dbReference type="EMBL" id="GG698976">
    <property type="protein sequence ID" value="EEU33912.1"/>
    <property type="molecule type" value="Genomic_DNA"/>
</dbReference>
<reference evidence="3 4" key="1">
    <citation type="journal article" date="2009" name="PLoS Genet.">
        <title>The genome of Nectria haematococca: contribution of supernumerary chromosomes to gene expansion.</title>
        <authorList>
            <person name="Coleman J.J."/>
            <person name="Rounsley S.D."/>
            <person name="Rodriguez-Carres M."/>
            <person name="Kuo A."/>
            <person name="Wasmann C.C."/>
            <person name="Grimwood J."/>
            <person name="Schmutz J."/>
            <person name="Taga M."/>
            <person name="White G.J."/>
            <person name="Zhou S."/>
            <person name="Schwartz D.C."/>
            <person name="Freitag M."/>
            <person name="Ma L.J."/>
            <person name="Danchin E.G."/>
            <person name="Henrissat B."/>
            <person name="Coutinho P.M."/>
            <person name="Nelson D.R."/>
            <person name="Straney D."/>
            <person name="Napoli C.A."/>
            <person name="Barker B.M."/>
            <person name="Gribskov M."/>
            <person name="Rep M."/>
            <person name="Kroken S."/>
            <person name="Molnar I."/>
            <person name="Rensing C."/>
            <person name="Kennell J.C."/>
            <person name="Zamora J."/>
            <person name="Farman M.L."/>
            <person name="Selker E.U."/>
            <person name="Salamov A."/>
            <person name="Shapiro H."/>
            <person name="Pangilinan J."/>
            <person name="Lindquist E."/>
            <person name="Lamers C."/>
            <person name="Grigoriev I.V."/>
            <person name="Geiser D.M."/>
            <person name="Covert S.F."/>
            <person name="Temporini E."/>
            <person name="Vanetten H.D."/>
        </authorList>
    </citation>
    <scope>NUCLEOTIDE SEQUENCE [LARGE SCALE GENOMIC DNA]</scope>
    <source>
        <strain evidence="4">ATCC MYA-4622 / CBS 123669 / FGSC 9596 / NRRL 45880 / 77-13-4</strain>
    </source>
</reference>